<sequence>MTQKHVIVVGAGIVGAMTAFRLATDGARVTLVDAQPAPGRGVSAASFGWITCAAGDPDIAAAEYERRLRAIGDYASLDRHFGGRLCVPVRGALLWGDDAADTRDWARRHEDRGSDVRLVDAAEIARMEPLLAAPPPLAAWFPRERTIDVSQACALLVQAAREAGAAIMLGQPVLGIETKGARASGVRLATGVIAADGVVVAAGATVRRWSRS</sequence>
<keyword evidence="4" id="KW-1185">Reference proteome</keyword>
<dbReference type="InterPro" id="IPR006076">
    <property type="entry name" value="FAD-dep_OxRdtase"/>
</dbReference>
<evidence type="ECO:0000313" key="4">
    <source>
        <dbReference type="Proteomes" id="UP000094795"/>
    </source>
</evidence>
<dbReference type="STRING" id="1480615.AWJ14_16770"/>
<dbReference type="Proteomes" id="UP000094795">
    <property type="component" value="Unassembled WGS sequence"/>
</dbReference>
<comment type="caution">
    <text evidence="3">The sequence shown here is derived from an EMBL/GenBank/DDBJ whole genome shotgun (WGS) entry which is preliminary data.</text>
</comment>
<dbReference type="OrthoDB" id="8993739at2"/>
<dbReference type="GO" id="GO:0016491">
    <property type="term" value="F:oxidoreductase activity"/>
    <property type="evidence" value="ECO:0007669"/>
    <property type="project" value="UniProtKB-KW"/>
</dbReference>
<accession>A0A1C1YSX0</accession>
<evidence type="ECO:0000313" key="3">
    <source>
        <dbReference type="EMBL" id="OCW56595.1"/>
    </source>
</evidence>
<dbReference type="GO" id="GO:0005737">
    <property type="term" value="C:cytoplasm"/>
    <property type="evidence" value="ECO:0007669"/>
    <property type="project" value="TreeGrafter"/>
</dbReference>
<dbReference type="EMBL" id="LQZT01000034">
    <property type="protein sequence ID" value="OCW56595.1"/>
    <property type="molecule type" value="Genomic_DNA"/>
</dbReference>
<dbReference type="AlphaFoldDB" id="A0A1C1YSX0"/>
<evidence type="ECO:0000256" key="1">
    <source>
        <dbReference type="ARBA" id="ARBA00023002"/>
    </source>
</evidence>
<organism evidence="3 4">
    <name type="scientific">Hoeflea olei</name>
    <dbReference type="NCBI Taxonomy" id="1480615"/>
    <lineage>
        <taxon>Bacteria</taxon>
        <taxon>Pseudomonadati</taxon>
        <taxon>Pseudomonadota</taxon>
        <taxon>Alphaproteobacteria</taxon>
        <taxon>Hyphomicrobiales</taxon>
        <taxon>Rhizobiaceae</taxon>
        <taxon>Hoeflea</taxon>
    </lineage>
</organism>
<keyword evidence="1" id="KW-0560">Oxidoreductase</keyword>
<name>A0A1C1YSX0_9HYPH</name>
<dbReference type="PANTHER" id="PTHR13847">
    <property type="entry name" value="SARCOSINE DEHYDROGENASE-RELATED"/>
    <property type="match status" value="1"/>
</dbReference>
<dbReference type="Pfam" id="PF01266">
    <property type="entry name" value="DAO"/>
    <property type="match status" value="1"/>
</dbReference>
<dbReference type="Gene3D" id="3.30.9.10">
    <property type="entry name" value="D-Amino Acid Oxidase, subunit A, domain 2"/>
    <property type="match status" value="1"/>
</dbReference>
<gene>
    <name evidence="3" type="ORF">AWJ14_16770</name>
</gene>
<dbReference type="RefSeq" id="WP_066181082.1">
    <property type="nucleotide sequence ID" value="NZ_LQZT01000034.1"/>
</dbReference>
<dbReference type="SUPFAM" id="SSF51905">
    <property type="entry name" value="FAD/NAD(P)-binding domain"/>
    <property type="match status" value="1"/>
</dbReference>
<proteinExistence type="predicted"/>
<reference evidence="3 4" key="1">
    <citation type="submission" date="2015-12" db="EMBL/GenBank/DDBJ databases">
        <authorList>
            <person name="Shamseldin A."/>
            <person name="Moawad H."/>
            <person name="Abd El-Rahim W.M."/>
            <person name="Sadowsky M.J."/>
        </authorList>
    </citation>
    <scope>NUCLEOTIDE SEQUENCE [LARGE SCALE GENOMIC DNA]</scope>
    <source>
        <strain evidence="3 4">JC234</strain>
    </source>
</reference>
<feature type="domain" description="FAD dependent oxidoreductase" evidence="2">
    <location>
        <begin position="5"/>
        <end position="209"/>
    </location>
</feature>
<dbReference type="PANTHER" id="PTHR13847:SF289">
    <property type="entry name" value="GLYCINE OXIDASE"/>
    <property type="match status" value="1"/>
</dbReference>
<dbReference type="Gene3D" id="3.50.50.60">
    <property type="entry name" value="FAD/NAD(P)-binding domain"/>
    <property type="match status" value="1"/>
</dbReference>
<dbReference type="InterPro" id="IPR036188">
    <property type="entry name" value="FAD/NAD-bd_sf"/>
</dbReference>
<evidence type="ECO:0000259" key="2">
    <source>
        <dbReference type="Pfam" id="PF01266"/>
    </source>
</evidence>
<protein>
    <recommendedName>
        <fullName evidence="2">FAD dependent oxidoreductase domain-containing protein</fullName>
    </recommendedName>
</protein>